<sequence length="185" mass="20846">MCAKLNHGFTSKDVRKFAFSLAAEYGKRIPPSWFKNEMAGKYWMTNYLKRYPLSIRTAEAASLGRAMGFNKVVVQKFFDNLQKVIEKHHFRSDKIYNVDETALTTVQETGKVVAMKGQRQVGQITSSERRTLVTMCGAINADDNNISPLLIFPRKFFKNHMIKGAPNGTIGVASPSGWMTSLIFV</sequence>
<organism evidence="1 2">
    <name type="scientific">Psylliodes chrysocephalus</name>
    <dbReference type="NCBI Taxonomy" id="3402493"/>
    <lineage>
        <taxon>Eukaryota</taxon>
        <taxon>Metazoa</taxon>
        <taxon>Ecdysozoa</taxon>
        <taxon>Arthropoda</taxon>
        <taxon>Hexapoda</taxon>
        <taxon>Insecta</taxon>
        <taxon>Pterygota</taxon>
        <taxon>Neoptera</taxon>
        <taxon>Endopterygota</taxon>
        <taxon>Coleoptera</taxon>
        <taxon>Polyphaga</taxon>
        <taxon>Cucujiformia</taxon>
        <taxon>Chrysomeloidea</taxon>
        <taxon>Chrysomelidae</taxon>
        <taxon>Galerucinae</taxon>
        <taxon>Alticini</taxon>
        <taxon>Psylliodes</taxon>
    </lineage>
</organism>
<evidence type="ECO:0000313" key="2">
    <source>
        <dbReference type="Proteomes" id="UP001153636"/>
    </source>
</evidence>
<name>A0A9P0D2B9_9CUCU</name>
<accession>A0A9P0D2B9</accession>
<dbReference type="OrthoDB" id="7489787at2759"/>
<gene>
    <name evidence="1" type="ORF">PSYICH_LOCUS12498</name>
</gene>
<keyword evidence="2" id="KW-1185">Reference proteome</keyword>
<proteinExistence type="predicted"/>
<protein>
    <submittedName>
        <fullName evidence="1">Uncharacterized protein</fullName>
    </submittedName>
</protein>
<dbReference type="Proteomes" id="UP001153636">
    <property type="component" value="Chromosome 6"/>
</dbReference>
<reference evidence="1" key="1">
    <citation type="submission" date="2022-01" db="EMBL/GenBank/DDBJ databases">
        <authorList>
            <person name="King R."/>
        </authorList>
    </citation>
    <scope>NUCLEOTIDE SEQUENCE</scope>
</reference>
<dbReference type="EMBL" id="OV651818">
    <property type="protein sequence ID" value="CAH1112635.1"/>
    <property type="molecule type" value="Genomic_DNA"/>
</dbReference>
<evidence type="ECO:0000313" key="1">
    <source>
        <dbReference type="EMBL" id="CAH1112635.1"/>
    </source>
</evidence>
<dbReference type="AlphaFoldDB" id="A0A9P0D2B9"/>